<dbReference type="InterPro" id="IPR036249">
    <property type="entry name" value="Thioredoxin-like_sf"/>
</dbReference>
<dbReference type="AlphaFoldDB" id="A0A8J8FC95"/>
<dbReference type="GO" id="GO:0004601">
    <property type="term" value="F:peroxidase activity"/>
    <property type="evidence" value="ECO:0007669"/>
    <property type="project" value="UniProtKB-KW"/>
</dbReference>
<dbReference type="PIRSF" id="PIRSF000303">
    <property type="entry name" value="Glutathion_perox"/>
    <property type="match status" value="1"/>
</dbReference>
<dbReference type="Gene3D" id="3.40.30.10">
    <property type="entry name" value="Glutaredoxin"/>
    <property type="match status" value="1"/>
</dbReference>
<keyword evidence="2 4" id="KW-0575">Peroxidase</keyword>
<dbReference type="PANTHER" id="PTHR11592:SF134">
    <property type="entry name" value="PHOSPHOLIPID HYDROPEROXIDE GLUTATHIONE PEROXIDASE"/>
    <property type="match status" value="1"/>
</dbReference>
<dbReference type="PROSITE" id="PS51355">
    <property type="entry name" value="GLUTATHIONE_PEROXID_3"/>
    <property type="match status" value="1"/>
</dbReference>
<comment type="caution">
    <text evidence="4">The sequence shown here is derived from an EMBL/GenBank/DDBJ whole genome shotgun (WGS) entry which is preliminary data.</text>
</comment>
<evidence type="ECO:0000256" key="2">
    <source>
        <dbReference type="ARBA" id="ARBA00022559"/>
    </source>
</evidence>
<sequence>MKNVLLSIAAFFFTTSIYTYTIPDTNGEPIAFANFQGKKILIVNTAGGSEFVDQYASLEQLYQIHKDSLVIIVVPSNSFGNEQGTDSTIFQYVTETYGATYVISGKAEVKGVNQVPLYHWLTNKSDNGQVGYAIHGDWQKFLIDKNGKIIGVFAPSVDPMSDELQDAIKNVD</sequence>
<evidence type="ECO:0000313" key="4">
    <source>
        <dbReference type="EMBL" id="NNV55075.1"/>
    </source>
</evidence>
<dbReference type="EMBL" id="WHPF01000004">
    <property type="protein sequence ID" value="NNV55075.1"/>
    <property type="molecule type" value="Genomic_DNA"/>
</dbReference>
<dbReference type="GO" id="GO:0006979">
    <property type="term" value="P:response to oxidative stress"/>
    <property type="evidence" value="ECO:0007669"/>
    <property type="project" value="InterPro"/>
</dbReference>
<dbReference type="Proteomes" id="UP000598971">
    <property type="component" value="Unassembled WGS sequence"/>
</dbReference>
<organism evidence="4 5">
    <name type="scientific">Limnovirga soli</name>
    <dbReference type="NCBI Taxonomy" id="2656915"/>
    <lineage>
        <taxon>Bacteria</taxon>
        <taxon>Pseudomonadati</taxon>
        <taxon>Bacteroidota</taxon>
        <taxon>Chitinophagia</taxon>
        <taxon>Chitinophagales</taxon>
        <taxon>Chitinophagaceae</taxon>
        <taxon>Limnovirga</taxon>
    </lineage>
</organism>
<dbReference type="Pfam" id="PF00255">
    <property type="entry name" value="GSHPx"/>
    <property type="match status" value="1"/>
</dbReference>
<dbReference type="RefSeq" id="WP_171607007.1">
    <property type="nucleotide sequence ID" value="NZ_WHPF01000004.1"/>
</dbReference>
<comment type="similarity">
    <text evidence="1">Belongs to the glutathione peroxidase family.</text>
</comment>
<protein>
    <submittedName>
        <fullName evidence="4">Glutathione peroxidase</fullName>
    </submittedName>
</protein>
<dbReference type="PANTHER" id="PTHR11592">
    <property type="entry name" value="GLUTATHIONE PEROXIDASE"/>
    <property type="match status" value="1"/>
</dbReference>
<evidence type="ECO:0000256" key="1">
    <source>
        <dbReference type="ARBA" id="ARBA00006926"/>
    </source>
</evidence>
<dbReference type="SUPFAM" id="SSF52833">
    <property type="entry name" value="Thioredoxin-like"/>
    <property type="match status" value="1"/>
</dbReference>
<dbReference type="InterPro" id="IPR000889">
    <property type="entry name" value="Glutathione_peroxidase"/>
</dbReference>
<keyword evidence="3" id="KW-0560">Oxidoreductase</keyword>
<evidence type="ECO:0000256" key="3">
    <source>
        <dbReference type="ARBA" id="ARBA00023002"/>
    </source>
</evidence>
<name>A0A8J8FC95_9BACT</name>
<keyword evidence="5" id="KW-1185">Reference proteome</keyword>
<reference evidence="4" key="1">
    <citation type="submission" date="2019-10" db="EMBL/GenBank/DDBJ databases">
        <title>Draft genome sequence of Panacibacter sp. KCS-6.</title>
        <authorList>
            <person name="Yim K.J."/>
        </authorList>
    </citation>
    <scope>NUCLEOTIDE SEQUENCE</scope>
    <source>
        <strain evidence="4">KCS-6</strain>
    </source>
</reference>
<gene>
    <name evidence="4" type="ORF">GD597_06370</name>
</gene>
<evidence type="ECO:0000313" key="5">
    <source>
        <dbReference type="Proteomes" id="UP000598971"/>
    </source>
</evidence>
<proteinExistence type="inferred from homology"/>
<accession>A0A8J8FC95</accession>